<keyword evidence="2" id="KW-1185">Reference proteome</keyword>
<accession>A0A3Q9IUL1</accession>
<dbReference type="RefSeq" id="WP_106481553.1">
    <property type="nucleotide sequence ID" value="NZ_CP032819.1"/>
</dbReference>
<reference evidence="1 2" key="1">
    <citation type="submission" date="2018-10" db="EMBL/GenBank/DDBJ databases">
        <title>Butyricimonas faecalis sp. nov., isolated from human faeces and emended description of the genus Butyricimonas.</title>
        <authorList>
            <person name="Le Roy T."/>
            <person name="Van der Smissen P."/>
            <person name="Paquot A."/>
            <person name="Delzenne N."/>
            <person name="Muccioli G."/>
            <person name="Collet J.-F."/>
            <person name="Cani P.D."/>
        </authorList>
    </citation>
    <scope>NUCLEOTIDE SEQUENCE [LARGE SCALE GENOMIC DNA]</scope>
    <source>
        <strain evidence="1 2">H184</strain>
    </source>
</reference>
<dbReference type="InterPro" id="IPR032299">
    <property type="entry name" value="DUF4843"/>
</dbReference>
<evidence type="ECO:0000313" key="2">
    <source>
        <dbReference type="Proteomes" id="UP000270673"/>
    </source>
</evidence>
<name>A0A3Q9IUL1_9BACT</name>
<protein>
    <submittedName>
        <fullName evidence="1">DUF4843 domain-containing protein</fullName>
    </submittedName>
</protein>
<dbReference type="EMBL" id="CP032819">
    <property type="protein sequence ID" value="AZS31159.1"/>
    <property type="molecule type" value="Genomic_DNA"/>
</dbReference>
<dbReference type="PROSITE" id="PS51257">
    <property type="entry name" value="PROKAR_LIPOPROTEIN"/>
    <property type="match status" value="1"/>
</dbReference>
<dbReference type="Pfam" id="PF16132">
    <property type="entry name" value="DUF4843"/>
    <property type="match status" value="1"/>
</dbReference>
<sequence length="253" mass="29332">MKKVFTLSIILVLFVFGACSEKGIEMFSGDLVYISFTKNASADSMIYSFKTYPSGEIVVKVPVRVRGHWLTESREFTVSAYPDSTTLPETAYELPTKCEFASGQEVDTIEIKFFNNFDDLKNRSYRLFLRINETDRVKQGEYAYRIAKFYVSDRLEIPEWWSRNDNTAYNPYNIVEEVYLGAYSEKKYQLFLDRLAEDNASLEGDDMVMIKKYALRLKYWLEDFNNDPENIASGAAPMWDEDNHQVMQVPVAG</sequence>
<dbReference type="AlphaFoldDB" id="A0A3Q9IUL1"/>
<dbReference type="KEGG" id="buy:D8S85_17430"/>
<gene>
    <name evidence="1" type="ORF">D8S85_17430</name>
</gene>
<proteinExistence type="predicted"/>
<dbReference type="OrthoDB" id="1063880at2"/>
<evidence type="ECO:0000313" key="1">
    <source>
        <dbReference type="EMBL" id="AZS31159.1"/>
    </source>
</evidence>
<dbReference type="Proteomes" id="UP000270673">
    <property type="component" value="Chromosome"/>
</dbReference>
<dbReference type="Gene3D" id="2.60.40.1740">
    <property type="entry name" value="hypothetical protein (bacova_03559)"/>
    <property type="match status" value="1"/>
</dbReference>
<organism evidence="1 2">
    <name type="scientific">Butyricimonas faecalis</name>
    <dbReference type="NCBI Taxonomy" id="2093856"/>
    <lineage>
        <taxon>Bacteria</taxon>
        <taxon>Pseudomonadati</taxon>
        <taxon>Bacteroidota</taxon>
        <taxon>Bacteroidia</taxon>
        <taxon>Bacteroidales</taxon>
        <taxon>Odoribacteraceae</taxon>
        <taxon>Butyricimonas</taxon>
    </lineage>
</organism>